<gene>
    <name evidence="2" type="ORF">AVEN_98061_1</name>
</gene>
<evidence type="ECO:0000313" key="2">
    <source>
        <dbReference type="EMBL" id="GBO08823.1"/>
    </source>
</evidence>
<comment type="caution">
    <text evidence="2">The sequence shown here is derived from an EMBL/GenBank/DDBJ whole genome shotgun (WGS) entry which is preliminary data.</text>
</comment>
<reference evidence="2 3" key="1">
    <citation type="journal article" date="2019" name="Sci. Rep.">
        <title>Orb-weaving spider Araneus ventricosus genome elucidates the spidroin gene catalogue.</title>
        <authorList>
            <person name="Kono N."/>
            <person name="Nakamura H."/>
            <person name="Ohtoshi R."/>
            <person name="Moran D.A.P."/>
            <person name="Shinohara A."/>
            <person name="Yoshida Y."/>
            <person name="Fujiwara M."/>
            <person name="Mori M."/>
            <person name="Tomita M."/>
            <person name="Arakawa K."/>
        </authorList>
    </citation>
    <scope>NUCLEOTIDE SEQUENCE [LARGE SCALE GENOMIC DNA]</scope>
</reference>
<evidence type="ECO:0000256" key="1">
    <source>
        <dbReference type="SAM" id="MobiDB-lite"/>
    </source>
</evidence>
<name>A0A4Y2U8J2_ARAVE</name>
<evidence type="ECO:0000313" key="3">
    <source>
        <dbReference type="Proteomes" id="UP000499080"/>
    </source>
</evidence>
<dbReference type="Proteomes" id="UP000499080">
    <property type="component" value="Unassembled WGS sequence"/>
</dbReference>
<organism evidence="2 3">
    <name type="scientific">Araneus ventricosus</name>
    <name type="common">Orbweaver spider</name>
    <name type="synonym">Epeira ventricosa</name>
    <dbReference type="NCBI Taxonomy" id="182803"/>
    <lineage>
        <taxon>Eukaryota</taxon>
        <taxon>Metazoa</taxon>
        <taxon>Ecdysozoa</taxon>
        <taxon>Arthropoda</taxon>
        <taxon>Chelicerata</taxon>
        <taxon>Arachnida</taxon>
        <taxon>Araneae</taxon>
        <taxon>Araneomorphae</taxon>
        <taxon>Entelegynae</taxon>
        <taxon>Araneoidea</taxon>
        <taxon>Araneidae</taxon>
        <taxon>Araneus</taxon>
    </lineage>
</organism>
<feature type="compositionally biased region" description="Polar residues" evidence="1">
    <location>
        <begin position="65"/>
        <end position="76"/>
    </location>
</feature>
<proteinExistence type="predicted"/>
<accession>A0A4Y2U8J2</accession>
<sequence>MDRSNECIGSLSPVLSKLSHDDPTKWFKTPHRTACHQQPTSRSTKYTPFELDDRTDRAHLDDGKSYSNARSETLSWRGSDDTKHKKDRTRIREENMFIILCTAKN</sequence>
<feature type="compositionally biased region" description="Basic and acidic residues" evidence="1">
    <location>
        <begin position="78"/>
        <end position="88"/>
    </location>
</feature>
<keyword evidence="3" id="KW-1185">Reference proteome</keyword>
<feature type="region of interest" description="Disordered" evidence="1">
    <location>
        <begin position="56"/>
        <end position="88"/>
    </location>
</feature>
<dbReference type="AlphaFoldDB" id="A0A4Y2U8J2"/>
<protein>
    <submittedName>
        <fullName evidence="2">Uncharacterized protein</fullName>
    </submittedName>
</protein>
<dbReference type="EMBL" id="BGPR01034440">
    <property type="protein sequence ID" value="GBO08823.1"/>
    <property type="molecule type" value="Genomic_DNA"/>
</dbReference>